<dbReference type="InterPro" id="IPR006311">
    <property type="entry name" value="TAT_signal"/>
</dbReference>
<evidence type="ECO:0000256" key="1">
    <source>
        <dbReference type="SAM" id="SignalP"/>
    </source>
</evidence>
<keyword evidence="3" id="KW-1185">Reference proteome</keyword>
<accession>A0ABV8KMU7</accession>
<keyword evidence="1" id="KW-0732">Signal</keyword>
<feature type="signal peptide" evidence="1">
    <location>
        <begin position="1"/>
        <end position="29"/>
    </location>
</feature>
<reference evidence="3" key="1">
    <citation type="journal article" date="2019" name="Int. J. Syst. Evol. Microbiol.">
        <title>The Global Catalogue of Microorganisms (GCM) 10K type strain sequencing project: providing services to taxonomists for standard genome sequencing and annotation.</title>
        <authorList>
            <consortium name="The Broad Institute Genomics Platform"/>
            <consortium name="The Broad Institute Genome Sequencing Center for Infectious Disease"/>
            <person name="Wu L."/>
            <person name="Ma J."/>
        </authorList>
    </citation>
    <scope>NUCLEOTIDE SEQUENCE [LARGE SCALE GENOMIC DNA]</scope>
    <source>
        <strain evidence="3">2902at01</strain>
    </source>
</reference>
<sequence>MTRFRQRFLALAATVGVAVGVLVPSAAYADYWGNETNKAVSSGAPSGHYYECRSVAGATACFMPYGDKFYVRDDSADGHSAAANWTFDGPDGYRTGACVNQLGNGHWGVCNKDFAEGYSIRVWPAVYENGNQIRAGVTVWMAT</sequence>
<proteinExistence type="predicted"/>
<dbReference type="PROSITE" id="PS51318">
    <property type="entry name" value="TAT"/>
    <property type="match status" value="1"/>
</dbReference>
<dbReference type="RefSeq" id="WP_377545998.1">
    <property type="nucleotide sequence ID" value="NZ_JBHSBN010000009.1"/>
</dbReference>
<evidence type="ECO:0008006" key="4">
    <source>
        <dbReference type="Google" id="ProtNLM"/>
    </source>
</evidence>
<name>A0ABV8KMU7_9ACTN</name>
<gene>
    <name evidence="2" type="ORF">ACFOX0_15210</name>
</gene>
<comment type="caution">
    <text evidence="2">The sequence shown here is derived from an EMBL/GenBank/DDBJ whole genome shotgun (WGS) entry which is preliminary data.</text>
</comment>
<protein>
    <recommendedName>
        <fullName evidence="4">Peptidase inhibitor family I36</fullName>
    </recommendedName>
</protein>
<evidence type="ECO:0000313" key="2">
    <source>
        <dbReference type="EMBL" id="MFC4107267.1"/>
    </source>
</evidence>
<organism evidence="2 3">
    <name type="scientific">Micromonospora zhanjiangensis</name>
    <dbReference type="NCBI Taxonomy" id="1522057"/>
    <lineage>
        <taxon>Bacteria</taxon>
        <taxon>Bacillati</taxon>
        <taxon>Actinomycetota</taxon>
        <taxon>Actinomycetes</taxon>
        <taxon>Micromonosporales</taxon>
        <taxon>Micromonosporaceae</taxon>
        <taxon>Micromonospora</taxon>
    </lineage>
</organism>
<dbReference type="EMBL" id="JBHSBN010000009">
    <property type="protein sequence ID" value="MFC4107267.1"/>
    <property type="molecule type" value="Genomic_DNA"/>
</dbReference>
<evidence type="ECO:0000313" key="3">
    <source>
        <dbReference type="Proteomes" id="UP001595868"/>
    </source>
</evidence>
<feature type="chain" id="PRO_5046910076" description="Peptidase inhibitor family I36" evidence="1">
    <location>
        <begin position="30"/>
        <end position="143"/>
    </location>
</feature>
<dbReference type="Proteomes" id="UP001595868">
    <property type="component" value="Unassembled WGS sequence"/>
</dbReference>